<reference evidence="8 9" key="1">
    <citation type="submission" date="2018-05" db="EMBL/GenBank/DDBJ databases">
        <title>Genomic Encyclopedia of Archaeal and Bacterial Type Strains, Phase II (KMG-II): from individual species to whole genera.</title>
        <authorList>
            <person name="Goeker M."/>
        </authorList>
    </citation>
    <scope>NUCLEOTIDE SEQUENCE [LARGE SCALE GENOMIC DNA]</scope>
    <source>
        <strain evidence="8 9">DSM 22214</strain>
    </source>
</reference>
<dbReference type="Pfam" id="PF04138">
    <property type="entry name" value="GtrA_DPMS_TM"/>
    <property type="match status" value="1"/>
</dbReference>
<evidence type="ECO:0000313" key="9">
    <source>
        <dbReference type="Proteomes" id="UP000245489"/>
    </source>
</evidence>
<dbReference type="Proteomes" id="UP000245489">
    <property type="component" value="Unassembled WGS sequence"/>
</dbReference>
<evidence type="ECO:0000256" key="3">
    <source>
        <dbReference type="ARBA" id="ARBA00022692"/>
    </source>
</evidence>
<evidence type="ECO:0000256" key="6">
    <source>
        <dbReference type="SAM" id="Phobius"/>
    </source>
</evidence>
<dbReference type="AlphaFoldDB" id="A0A316E9B2"/>
<keyword evidence="5 6" id="KW-0472">Membrane</keyword>
<evidence type="ECO:0000256" key="5">
    <source>
        <dbReference type="ARBA" id="ARBA00023136"/>
    </source>
</evidence>
<protein>
    <submittedName>
        <fullName evidence="8">Putative flippase GtrA</fullName>
    </submittedName>
</protein>
<organism evidence="8 9">
    <name type="scientific">Arcicella aurantiaca</name>
    <dbReference type="NCBI Taxonomy" id="591202"/>
    <lineage>
        <taxon>Bacteria</taxon>
        <taxon>Pseudomonadati</taxon>
        <taxon>Bacteroidota</taxon>
        <taxon>Cytophagia</taxon>
        <taxon>Cytophagales</taxon>
        <taxon>Flectobacillaceae</taxon>
        <taxon>Arcicella</taxon>
    </lineage>
</organism>
<keyword evidence="3 6" id="KW-0812">Transmembrane</keyword>
<keyword evidence="9" id="KW-1185">Reference proteome</keyword>
<dbReference type="RefSeq" id="WP_109742426.1">
    <property type="nucleotide sequence ID" value="NZ_QGGO01000007.1"/>
</dbReference>
<evidence type="ECO:0000256" key="4">
    <source>
        <dbReference type="ARBA" id="ARBA00022989"/>
    </source>
</evidence>
<dbReference type="InterPro" id="IPR051401">
    <property type="entry name" value="GtrA_CellWall_Glycosyl"/>
</dbReference>
<evidence type="ECO:0000313" key="8">
    <source>
        <dbReference type="EMBL" id="PWK27348.1"/>
    </source>
</evidence>
<gene>
    <name evidence="8" type="ORF">LV89_01661</name>
</gene>
<feature type="transmembrane region" description="Helical" evidence="6">
    <location>
        <begin position="12"/>
        <end position="33"/>
    </location>
</feature>
<feature type="transmembrane region" description="Helical" evidence="6">
    <location>
        <begin position="39"/>
        <end position="59"/>
    </location>
</feature>
<evidence type="ECO:0000256" key="2">
    <source>
        <dbReference type="ARBA" id="ARBA00009399"/>
    </source>
</evidence>
<keyword evidence="4 6" id="KW-1133">Transmembrane helix</keyword>
<dbReference type="EMBL" id="QGGO01000007">
    <property type="protein sequence ID" value="PWK27348.1"/>
    <property type="molecule type" value="Genomic_DNA"/>
</dbReference>
<comment type="similarity">
    <text evidence="2">Belongs to the GtrA family.</text>
</comment>
<accession>A0A316E9B2</accession>
<comment type="caution">
    <text evidence="8">The sequence shown here is derived from an EMBL/GenBank/DDBJ whole genome shotgun (WGS) entry which is preliminary data.</text>
</comment>
<dbReference type="InterPro" id="IPR007267">
    <property type="entry name" value="GtrA_DPMS_TM"/>
</dbReference>
<dbReference type="PANTHER" id="PTHR38459:SF1">
    <property type="entry name" value="PROPHAGE BACTOPRENOL-LINKED GLUCOSE TRANSLOCASE HOMOLOG"/>
    <property type="match status" value="1"/>
</dbReference>
<dbReference type="GO" id="GO:0005886">
    <property type="term" value="C:plasma membrane"/>
    <property type="evidence" value="ECO:0007669"/>
    <property type="project" value="TreeGrafter"/>
</dbReference>
<dbReference type="GO" id="GO:0000271">
    <property type="term" value="P:polysaccharide biosynthetic process"/>
    <property type="evidence" value="ECO:0007669"/>
    <property type="project" value="InterPro"/>
</dbReference>
<feature type="domain" description="GtrA/DPMS transmembrane" evidence="7">
    <location>
        <begin position="15"/>
        <end position="103"/>
    </location>
</feature>
<feature type="transmembrane region" description="Helical" evidence="6">
    <location>
        <begin position="122"/>
        <end position="142"/>
    </location>
</feature>
<name>A0A316E9B2_9BACT</name>
<evidence type="ECO:0000256" key="1">
    <source>
        <dbReference type="ARBA" id="ARBA00004141"/>
    </source>
</evidence>
<sequence>MPKSNLINKKDLIAYFLVAGTGAAVQLIAGSILRNTFHFSYSSAVSLAYLISFIVGFVLTKMFAFDARNTNQTRREMLKFMMVAVGSWGITVFFSVTSLKFVESTLGKNTIILPFSEKPMNLNELGCQIVGMGVSFVFNYILHKTFTFRSTGFYDRLKKLVS</sequence>
<comment type="subcellular location">
    <subcellularLocation>
        <location evidence="1">Membrane</location>
        <topology evidence="1">Multi-pass membrane protein</topology>
    </subcellularLocation>
</comment>
<dbReference type="OrthoDB" id="957443at2"/>
<dbReference type="PANTHER" id="PTHR38459">
    <property type="entry name" value="PROPHAGE BACTOPRENOL-LINKED GLUCOSE TRANSLOCASE HOMOLOG"/>
    <property type="match status" value="1"/>
</dbReference>
<feature type="transmembrane region" description="Helical" evidence="6">
    <location>
        <begin position="80"/>
        <end position="102"/>
    </location>
</feature>
<evidence type="ECO:0000259" key="7">
    <source>
        <dbReference type="Pfam" id="PF04138"/>
    </source>
</evidence>
<proteinExistence type="inferred from homology"/>